<feature type="transmembrane region" description="Helical" evidence="1">
    <location>
        <begin position="106"/>
        <end position="127"/>
    </location>
</feature>
<evidence type="ECO:0000256" key="1">
    <source>
        <dbReference type="SAM" id="Phobius"/>
    </source>
</evidence>
<keyword evidence="1" id="KW-0812">Transmembrane</keyword>
<name>A0A3T0D4T2_9FIRM</name>
<gene>
    <name evidence="2" type="ORF">ELD05_04910</name>
</gene>
<sequence>MKTKKSEKIQNLIIDKYYEEVENEVLEKIDCDNTLLEKKLKLLKNKLEPMNKFPLVKIDIQKVIEDAIEAKAKKQEKVNLLLFLLLSFLILSVYILLININGFGFFIRLQILFETLLPWILIPASLISKEKGVRT</sequence>
<keyword evidence="1" id="KW-0472">Membrane</keyword>
<dbReference type="RefSeq" id="WP_127351569.1">
    <property type="nucleotide sequence ID" value="NZ_CP034791.1"/>
</dbReference>
<protein>
    <submittedName>
        <fullName evidence="2">Uncharacterized protein</fullName>
    </submittedName>
</protein>
<keyword evidence="3" id="KW-1185">Reference proteome</keyword>
<feature type="transmembrane region" description="Helical" evidence="1">
    <location>
        <begin position="80"/>
        <end position="100"/>
    </location>
</feature>
<evidence type="ECO:0000313" key="2">
    <source>
        <dbReference type="EMBL" id="AZT90043.1"/>
    </source>
</evidence>
<keyword evidence="1" id="KW-1133">Transmembrane helix</keyword>
<organism evidence="2 3">
    <name type="scientific">Caldicellulosiruptor changbaiensis</name>
    <dbReference type="NCBI Taxonomy" id="1222016"/>
    <lineage>
        <taxon>Bacteria</taxon>
        <taxon>Bacillati</taxon>
        <taxon>Bacillota</taxon>
        <taxon>Bacillota incertae sedis</taxon>
        <taxon>Caldicellulosiruptorales</taxon>
        <taxon>Caldicellulosiruptoraceae</taxon>
        <taxon>Caldicellulosiruptor</taxon>
    </lineage>
</organism>
<evidence type="ECO:0000313" key="3">
    <source>
        <dbReference type="Proteomes" id="UP000282930"/>
    </source>
</evidence>
<dbReference type="EMBL" id="CP034791">
    <property type="protein sequence ID" value="AZT90043.1"/>
    <property type="molecule type" value="Genomic_DNA"/>
</dbReference>
<proteinExistence type="predicted"/>
<dbReference type="KEGG" id="ccha:ELD05_04910"/>
<reference evidence="2 3" key="1">
    <citation type="submission" date="2018-12" db="EMBL/GenBank/DDBJ databases">
        <title>Genome sequence from the cellulolytic species, Caldicellulosiruptor changbaiensis.</title>
        <authorList>
            <person name="Blumer-Schuette S.E."/>
            <person name="Mendoza C."/>
        </authorList>
    </citation>
    <scope>NUCLEOTIDE SEQUENCE [LARGE SCALE GENOMIC DNA]</scope>
    <source>
        <strain evidence="2 3">CBS-Z</strain>
    </source>
</reference>
<dbReference type="Proteomes" id="UP000282930">
    <property type="component" value="Chromosome"/>
</dbReference>
<dbReference type="AlphaFoldDB" id="A0A3T0D4T2"/>
<accession>A0A3T0D4T2</accession>